<dbReference type="GO" id="GO:0016787">
    <property type="term" value="F:hydrolase activity"/>
    <property type="evidence" value="ECO:0007669"/>
    <property type="project" value="UniProtKB-KW"/>
</dbReference>
<dbReference type="InterPro" id="IPR029052">
    <property type="entry name" value="Metallo-depent_PP-like"/>
</dbReference>
<evidence type="ECO:0000313" key="6">
    <source>
        <dbReference type="EMBL" id="QGG96082.1"/>
    </source>
</evidence>
<sequence>MPGFPPRSWGRPRVEVVAVEPTALQVTWVGLPSGPVEVAVEPQRGAARRLLRDSDGGPGGVVVDDLAPATPLVLRVAGRRFDLRTPQLPAGEELCRFATVSDVHLGNPSVGIFHTMRERDDPVDPHPLRCGRAAIREARGWGAELLVVKGDLVEHGHPEQWDMADALLADAGVPVTFVPGNHEVKRSPRAERRDVLDGAEVELVRGVAHRDLPGLRLVLVDTTIDGRGHGAVRHLVEEVADVVADASGPTVVAMHHYAQRFQLPWFWPPGIPGREARRFLDALVRANPATLVTSGHTHRNRARRHGPLVVTEVGSTKDFPGVWGGYVVHEGGIRQTVRRTLDRSAMGWTEYTRRAVGGIWGRWSMGDLDDRCISHDWDR</sequence>
<dbReference type="Pfam" id="PF00149">
    <property type="entry name" value="Metallophos"/>
    <property type="match status" value="1"/>
</dbReference>
<accession>A0A5Q2RMB3</accession>
<dbReference type="EMBL" id="CP045851">
    <property type="protein sequence ID" value="QGG96082.1"/>
    <property type="molecule type" value="Genomic_DNA"/>
</dbReference>
<evidence type="ECO:0000256" key="4">
    <source>
        <dbReference type="ARBA" id="ARBA00025742"/>
    </source>
</evidence>
<dbReference type="KEGG" id="atq:GH723_13790"/>
<evidence type="ECO:0000256" key="2">
    <source>
        <dbReference type="ARBA" id="ARBA00022801"/>
    </source>
</evidence>
<organism evidence="6 7">
    <name type="scientific">Actinomarinicola tropica</name>
    <dbReference type="NCBI Taxonomy" id="2789776"/>
    <lineage>
        <taxon>Bacteria</taxon>
        <taxon>Bacillati</taxon>
        <taxon>Actinomycetota</taxon>
        <taxon>Acidimicrobiia</taxon>
        <taxon>Acidimicrobiales</taxon>
        <taxon>Iamiaceae</taxon>
        <taxon>Actinomarinicola</taxon>
    </lineage>
</organism>
<keyword evidence="1" id="KW-0479">Metal-binding</keyword>
<dbReference type="GO" id="GO:0046872">
    <property type="term" value="F:metal ion binding"/>
    <property type="evidence" value="ECO:0007669"/>
    <property type="project" value="UniProtKB-KW"/>
</dbReference>
<evidence type="ECO:0000259" key="5">
    <source>
        <dbReference type="Pfam" id="PF00149"/>
    </source>
</evidence>
<dbReference type="SUPFAM" id="SSF56300">
    <property type="entry name" value="Metallo-dependent phosphatases"/>
    <property type="match status" value="1"/>
</dbReference>
<reference evidence="6 7" key="1">
    <citation type="submission" date="2019-11" db="EMBL/GenBank/DDBJ databases">
        <authorList>
            <person name="He Y."/>
        </authorList>
    </citation>
    <scope>NUCLEOTIDE SEQUENCE [LARGE SCALE GENOMIC DNA]</scope>
    <source>
        <strain evidence="6 7">SCSIO 58843</strain>
    </source>
</reference>
<evidence type="ECO:0000256" key="1">
    <source>
        <dbReference type="ARBA" id="ARBA00022723"/>
    </source>
</evidence>
<gene>
    <name evidence="6" type="ORF">GH723_13790</name>
</gene>
<feature type="domain" description="Calcineurin-like phosphoesterase" evidence="5">
    <location>
        <begin position="96"/>
        <end position="299"/>
    </location>
</feature>
<dbReference type="AlphaFoldDB" id="A0A5Q2RMB3"/>
<protein>
    <recommendedName>
        <fullName evidence="5">Calcineurin-like phosphoesterase domain-containing protein</fullName>
    </recommendedName>
</protein>
<evidence type="ECO:0000313" key="7">
    <source>
        <dbReference type="Proteomes" id="UP000334019"/>
    </source>
</evidence>
<dbReference type="Gene3D" id="3.60.21.10">
    <property type="match status" value="1"/>
</dbReference>
<proteinExistence type="inferred from homology"/>
<dbReference type="InterPro" id="IPR004843">
    <property type="entry name" value="Calcineurin-like_PHP"/>
</dbReference>
<evidence type="ECO:0000256" key="3">
    <source>
        <dbReference type="ARBA" id="ARBA00023004"/>
    </source>
</evidence>
<dbReference type="PANTHER" id="PTHR42988">
    <property type="entry name" value="PHOSPHOHYDROLASE"/>
    <property type="match status" value="1"/>
</dbReference>
<keyword evidence="2" id="KW-0378">Hydrolase</keyword>
<comment type="similarity">
    <text evidence="4">Belongs to the cyclic nucleotide phosphodiesterase class-III family.</text>
</comment>
<dbReference type="Proteomes" id="UP000334019">
    <property type="component" value="Chromosome"/>
</dbReference>
<dbReference type="InterPro" id="IPR050884">
    <property type="entry name" value="CNP_phosphodiesterase-III"/>
</dbReference>
<keyword evidence="3" id="KW-0408">Iron</keyword>
<keyword evidence="7" id="KW-1185">Reference proteome</keyword>
<name>A0A5Q2RMB3_9ACTN</name>
<dbReference type="PANTHER" id="PTHR42988:SF2">
    <property type="entry name" value="CYCLIC NUCLEOTIDE PHOSPHODIESTERASE CBUA0032-RELATED"/>
    <property type="match status" value="1"/>
</dbReference>